<accession>A0A5C6EE51</accession>
<evidence type="ECO:0000313" key="2">
    <source>
        <dbReference type="Proteomes" id="UP000318288"/>
    </source>
</evidence>
<reference evidence="1 2" key="1">
    <citation type="submission" date="2019-02" db="EMBL/GenBank/DDBJ databases">
        <title>Deep-cultivation of Planctomycetes and their phenomic and genomic characterization uncovers novel biology.</title>
        <authorList>
            <person name="Wiegand S."/>
            <person name="Jogler M."/>
            <person name="Boedeker C."/>
            <person name="Pinto D."/>
            <person name="Vollmers J."/>
            <person name="Rivas-Marin E."/>
            <person name="Kohn T."/>
            <person name="Peeters S.H."/>
            <person name="Heuer A."/>
            <person name="Rast P."/>
            <person name="Oberbeckmann S."/>
            <person name="Bunk B."/>
            <person name="Jeske O."/>
            <person name="Meyerdierks A."/>
            <person name="Storesund J.E."/>
            <person name="Kallscheuer N."/>
            <person name="Luecker S."/>
            <person name="Lage O.M."/>
            <person name="Pohl T."/>
            <person name="Merkel B.J."/>
            <person name="Hornburger P."/>
            <person name="Mueller R.-W."/>
            <person name="Bruemmer F."/>
            <person name="Labrenz M."/>
            <person name="Spormann A.M."/>
            <person name="Op Den Camp H."/>
            <person name="Overmann J."/>
            <person name="Amann R."/>
            <person name="Jetten M.S.M."/>
            <person name="Mascher T."/>
            <person name="Medema M.H."/>
            <person name="Devos D.P."/>
            <person name="Kaster A.-K."/>
            <person name="Ovreas L."/>
            <person name="Rohde M."/>
            <person name="Galperin M.Y."/>
            <person name="Jogler C."/>
        </authorList>
    </citation>
    <scope>NUCLEOTIDE SEQUENCE [LARGE SCALE GENOMIC DNA]</scope>
    <source>
        <strain evidence="1 2">Poly51</strain>
    </source>
</reference>
<dbReference type="Proteomes" id="UP000318288">
    <property type="component" value="Unassembled WGS sequence"/>
</dbReference>
<proteinExistence type="predicted"/>
<keyword evidence="2" id="KW-1185">Reference proteome</keyword>
<dbReference type="AlphaFoldDB" id="A0A5C6EE51"/>
<comment type="caution">
    <text evidence="1">The sequence shown here is derived from an EMBL/GenBank/DDBJ whole genome shotgun (WGS) entry which is preliminary data.</text>
</comment>
<sequence>MLAVMVATLFGVPSMGRFDRQSASKTEERFPCEDCPCGCSTAEYCWDKCCCHSDREKLRWAAKNAVKPPRFLVKRVADADSVLACTISATNDDGKVSSCCCCAKKPTPKPTKDSVADDSTIGTSVVLIWKAAECRGLKSLWTLLSTALIEVKSLSMDPGTAIVDRIVFQDHFLLGRVDHPDPPVP</sequence>
<name>A0A5C6EE51_9BACT</name>
<dbReference type="EMBL" id="SJPW01000008">
    <property type="protein sequence ID" value="TWU46277.1"/>
    <property type="molecule type" value="Genomic_DNA"/>
</dbReference>
<gene>
    <name evidence="1" type="ORF">Poly51_56730</name>
</gene>
<organism evidence="1 2">
    <name type="scientific">Rubripirellula tenax</name>
    <dbReference type="NCBI Taxonomy" id="2528015"/>
    <lineage>
        <taxon>Bacteria</taxon>
        <taxon>Pseudomonadati</taxon>
        <taxon>Planctomycetota</taxon>
        <taxon>Planctomycetia</taxon>
        <taxon>Pirellulales</taxon>
        <taxon>Pirellulaceae</taxon>
        <taxon>Rubripirellula</taxon>
    </lineage>
</organism>
<evidence type="ECO:0000313" key="1">
    <source>
        <dbReference type="EMBL" id="TWU46277.1"/>
    </source>
</evidence>
<protein>
    <submittedName>
        <fullName evidence="1">Uncharacterized protein</fullName>
    </submittedName>
</protein>